<evidence type="ECO:0000256" key="6">
    <source>
        <dbReference type="ARBA" id="ARBA00022900"/>
    </source>
</evidence>
<comment type="subcellular location">
    <subcellularLocation>
        <location evidence="1 8">Secreted</location>
    </subcellularLocation>
</comment>
<evidence type="ECO:0000256" key="5">
    <source>
        <dbReference type="ARBA" id="ARBA00022690"/>
    </source>
</evidence>
<protein>
    <recommendedName>
        <fullName evidence="8">Probable subtilase-type protease inhibitor</fullName>
    </recommendedName>
</protein>
<dbReference type="SUPFAM" id="SSF55399">
    <property type="entry name" value="Subtilisin inhibitor"/>
    <property type="match status" value="1"/>
</dbReference>
<dbReference type="Proteomes" id="UP000556436">
    <property type="component" value="Unassembled WGS sequence"/>
</dbReference>
<dbReference type="InterPro" id="IPR023549">
    <property type="entry name" value="Subtilisin_inhibitor"/>
</dbReference>
<evidence type="ECO:0000256" key="7">
    <source>
        <dbReference type="ARBA" id="ARBA00023157"/>
    </source>
</evidence>
<feature type="domain" description="Subtilisin inhibitor" evidence="10">
    <location>
        <begin position="39"/>
        <end position="131"/>
    </location>
</feature>
<evidence type="ECO:0000256" key="4">
    <source>
        <dbReference type="ARBA" id="ARBA00022525"/>
    </source>
</evidence>
<evidence type="ECO:0000256" key="1">
    <source>
        <dbReference type="ARBA" id="ARBA00004613"/>
    </source>
</evidence>
<feature type="disulfide bond" evidence="8">
    <location>
        <begin position="103"/>
        <end position="133"/>
    </location>
</feature>
<evidence type="ECO:0000256" key="2">
    <source>
        <dbReference type="ARBA" id="ARBA00010472"/>
    </source>
</evidence>
<keyword evidence="7 8" id="KW-1015">Disulfide bond</keyword>
<dbReference type="PROSITE" id="PS00999">
    <property type="entry name" value="SSI"/>
    <property type="match status" value="1"/>
</dbReference>
<keyword evidence="6 8" id="KW-0722">Serine protease inhibitor</keyword>
<keyword evidence="8" id="KW-0732">Signal</keyword>
<dbReference type="RefSeq" id="WP_184733710.1">
    <property type="nucleotide sequence ID" value="NZ_BMRW01000004.1"/>
</dbReference>
<evidence type="ECO:0000313" key="12">
    <source>
        <dbReference type="Proteomes" id="UP000556436"/>
    </source>
</evidence>
<keyword evidence="5 8" id="KW-0646">Protease inhibitor</keyword>
<dbReference type="GO" id="GO:0005576">
    <property type="term" value="C:extracellular region"/>
    <property type="evidence" value="ECO:0007669"/>
    <property type="project" value="UniProtKB-SubCell"/>
</dbReference>
<accession>A0A7W7PFF8</accession>
<feature type="signal peptide" evidence="8">
    <location>
        <begin position="1"/>
        <end position="28"/>
    </location>
</feature>
<dbReference type="Pfam" id="PF00720">
    <property type="entry name" value="SSI"/>
    <property type="match status" value="1"/>
</dbReference>
<evidence type="ECO:0000256" key="8">
    <source>
        <dbReference type="HAMAP-Rule" id="MF_00778"/>
    </source>
</evidence>
<dbReference type="Gene3D" id="3.30.350.10">
    <property type="entry name" value="Subtilisin inhibitor-like"/>
    <property type="match status" value="1"/>
</dbReference>
<dbReference type="PRINTS" id="PR00294">
    <property type="entry name" value="SSBTLNINHBTR"/>
</dbReference>
<comment type="caution">
    <text evidence="11">The sequence shown here is derived from an EMBL/GenBank/DDBJ whole genome shotgun (WGS) entry which is preliminary data.</text>
</comment>
<feature type="site" description="Reactive bond" evidence="8">
    <location>
        <begin position="105"/>
        <end position="106"/>
    </location>
</feature>
<keyword evidence="12" id="KW-1185">Reference proteome</keyword>
<evidence type="ECO:0000256" key="9">
    <source>
        <dbReference type="RuleBase" id="RU003471"/>
    </source>
</evidence>
<keyword evidence="4 8" id="KW-0964">Secreted</keyword>
<name>A0A7W7PFF8_STRNE</name>
<dbReference type="EMBL" id="JACHJG010000004">
    <property type="protein sequence ID" value="MBB4886640.1"/>
    <property type="molecule type" value="Genomic_DNA"/>
</dbReference>
<evidence type="ECO:0000313" key="11">
    <source>
        <dbReference type="EMBL" id="MBB4886640.1"/>
    </source>
</evidence>
<dbReference type="AlphaFoldDB" id="A0A7W7PFF8"/>
<dbReference type="InterPro" id="IPR036819">
    <property type="entry name" value="Subtilisin_inhibitor-like_sf"/>
</dbReference>
<evidence type="ECO:0000256" key="3">
    <source>
        <dbReference type="ARBA" id="ARBA00011738"/>
    </source>
</evidence>
<dbReference type="GO" id="GO:0004867">
    <property type="term" value="F:serine-type endopeptidase inhibitor activity"/>
    <property type="evidence" value="ECO:0007669"/>
    <property type="project" value="UniProtKB-UniRule"/>
</dbReference>
<feature type="disulfide bond" evidence="8">
    <location>
        <begin position="66"/>
        <end position="81"/>
    </location>
</feature>
<comment type="function">
    <text evidence="8">Strong inhibitor of bacterial serine proteases such as subtilisin.</text>
</comment>
<dbReference type="InterPro" id="IPR020054">
    <property type="entry name" value="Prot_inh_SSI_I16_CS"/>
</dbReference>
<evidence type="ECO:0000259" key="10">
    <source>
        <dbReference type="Pfam" id="PF00720"/>
    </source>
</evidence>
<dbReference type="InterPro" id="IPR000691">
    <property type="entry name" value="Prot_inh_I16_SSI"/>
</dbReference>
<proteinExistence type="inferred from homology"/>
<gene>
    <name evidence="8" type="primary">sti</name>
    <name evidence="11" type="ORF">FHS38_002673</name>
</gene>
<feature type="chain" id="PRO_5031646877" description="Probable subtilase-type protease inhibitor" evidence="8">
    <location>
        <begin position="29"/>
        <end position="145"/>
    </location>
</feature>
<dbReference type="HAMAP" id="MF_00778">
    <property type="entry name" value="SSI"/>
    <property type="match status" value="1"/>
</dbReference>
<comment type="subunit">
    <text evidence="3 8">Homodimer.</text>
</comment>
<comment type="similarity">
    <text evidence="2 8 9">Belongs to the protease inhibitor I16 (SSI) family.</text>
</comment>
<sequence precursor="true">MRYITGGIALGAAVALGGLLSVGTAATAAPSAQTQSLFAPSALVLTVGEGESAADSGVQRAVTLTCTPKASGTHPAARAACDQLRAVDGDFKALVTTKSDRVCTKEYRPIVITAEGVWDGHRVSYEHKFANPCMASDGKGVVFEF</sequence>
<organism evidence="11 12">
    <name type="scientific">Streptomyces netropsis</name>
    <name type="common">Streptoverticillium netropsis</name>
    <dbReference type="NCBI Taxonomy" id="55404"/>
    <lineage>
        <taxon>Bacteria</taxon>
        <taxon>Bacillati</taxon>
        <taxon>Actinomycetota</taxon>
        <taxon>Actinomycetes</taxon>
        <taxon>Kitasatosporales</taxon>
        <taxon>Streptomycetaceae</taxon>
        <taxon>Streptomyces</taxon>
    </lineage>
</organism>
<reference evidence="11 12" key="1">
    <citation type="submission" date="2020-08" db="EMBL/GenBank/DDBJ databases">
        <title>Genomic Encyclopedia of Type Strains, Phase III (KMG-III): the genomes of soil and plant-associated and newly described type strains.</title>
        <authorList>
            <person name="Whitman W."/>
        </authorList>
    </citation>
    <scope>NUCLEOTIDE SEQUENCE [LARGE SCALE GENOMIC DNA]</scope>
    <source>
        <strain evidence="11 12">CECT 3265</strain>
    </source>
</reference>